<feature type="transmembrane region" description="Helical" evidence="5">
    <location>
        <begin position="198"/>
        <end position="218"/>
    </location>
</feature>
<keyword evidence="2" id="KW-0488">Methylation</keyword>
<sequence length="544" mass="58166">MTTLSTSSWSPRDWRIGTRLALGFGVLIAMMLTMVVVGLLQLSSLLETNRLIIEREWVKAEAANTLSSIAQANARRTIEIYFAETEAQRAQKRAEILAGREAFVQAFKTLQELVRRDDGKQLLGEAEAARGRYVASQGKFNELVDAGRKEEAFAELQQHTLVELTAVQDRVDRLARLEQRLVTEAGARAKAEAQFARMLLLGLGIGGLVIGLLLAAWITRSITAPLRQAVRVAQAVSEGDLRSEIEVHSRDEAGQLLSALQHMNTSLTGIVNEVRHSSDTIATATSQIAAGNLDLSSRTEEQAAALEETTASMHELASTVKQNYDSGKHANELAESASKVAVRGGEVVGQVVHTMESINASSRKIADIIGVIDSIAFQTNILALNAAVEAARAGEQGRGFAVVAGEVRQLAGRSAEAAKEIKGLIEASVRNVSEGCMLVEKAGSTMDEIVVSVRRVSDIMGEISSASADQSHGIDQINEAMGQMDQVTQSNAALVEESAAAAQSLERQAQTLVHTVSVFRLPGNGTLQHQGALAKPTAPLALPS</sequence>
<dbReference type="PANTHER" id="PTHR43531:SF14">
    <property type="entry name" value="METHYL-ACCEPTING CHEMOTAXIS PROTEIN I-RELATED"/>
    <property type="match status" value="1"/>
</dbReference>
<keyword evidence="4" id="KW-0807">Transducer</keyword>
<dbReference type="Gene3D" id="1.10.287.950">
    <property type="entry name" value="Methyl-accepting chemotaxis protein"/>
    <property type="match status" value="1"/>
</dbReference>
<evidence type="ECO:0000259" key="7">
    <source>
        <dbReference type="PROSITE" id="PS50885"/>
    </source>
</evidence>
<dbReference type="GO" id="GO:0005886">
    <property type="term" value="C:plasma membrane"/>
    <property type="evidence" value="ECO:0007669"/>
    <property type="project" value="TreeGrafter"/>
</dbReference>
<proteinExistence type="inferred from homology"/>
<dbReference type="CDD" id="cd06225">
    <property type="entry name" value="HAMP"/>
    <property type="match status" value="1"/>
</dbReference>
<evidence type="ECO:0000259" key="6">
    <source>
        <dbReference type="PROSITE" id="PS50111"/>
    </source>
</evidence>
<dbReference type="PANTHER" id="PTHR43531">
    <property type="entry name" value="PROTEIN ICFG"/>
    <property type="match status" value="1"/>
</dbReference>
<dbReference type="GO" id="GO:0006935">
    <property type="term" value="P:chemotaxis"/>
    <property type="evidence" value="ECO:0007669"/>
    <property type="project" value="InterPro"/>
</dbReference>
<dbReference type="GO" id="GO:0004888">
    <property type="term" value="F:transmembrane signaling receptor activity"/>
    <property type="evidence" value="ECO:0007669"/>
    <property type="project" value="InterPro"/>
</dbReference>
<evidence type="ECO:0000256" key="5">
    <source>
        <dbReference type="SAM" id="Phobius"/>
    </source>
</evidence>
<dbReference type="EMBL" id="FPBX01000002">
    <property type="protein sequence ID" value="SFU36030.1"/>
    <property type="molecule type" value="Genomic_DNA"/>
</dbReference>
<dbReference type="PROSITE" id="PS50885">
    <property type="entry name" value="HAMP"/>
    <property type="match status" value="1"/>
</dbReference>
<feature type="transmembrane region" description="Helical" evidence="5">
    <location>
        <begin position="20"/>
        <end position="40"/>
    </location>
</feature>
<feature type="domain" description="Methyl-accepting transducer" evidence="6">
    <location>
        <begin position="277"/>
        <end position="506"/>
    </location>
</feature>
<organism evidence="8 9">
    <name type="scientific">Paenacidovorax caeni</name>
    <dbReference type="NCBI Taxonomy" id="343013"/>
    <lineage>
        <taxon>Bacteria</taxon>
        <taxon>Pseudomonadati</taxon>
        <taxon>Pseudomonadota</taxon>
        <taxon>Betaproteobacteria</taxon>
        <taxon>Burkholderiales</taxon>
        <taxon>Comamonadaceae</taxon>
        <taxon>Paenacidovorax</taxon>
    </lineage>
</organism>
<keyword evidence="9" id="KW-1185">Reference proteome</keyword>
<dbReference type="RefSeq" id="WP_074930040.1">
    <property type="nucleotide sequence ID" value="NZ_CYIG01000005.1"/>
</dbReference>
<comment type="subcellular location">
    <subcellularLocation>
        <location evidence="1">Membrane</location>
    </subcellularLocation>
</comment>
<dbReference type="OrthoDB" id="9763018at2"/>
<dbReference type="Pfam" id="PF12729">
    <property type="entry name" value="4HB_MCP_1"/>
    <property type="match status" value="1"/>
</dbReference>
<dbReference type="InterPro" id="IPR004089">
    <property type="entry name" value="MCPsignal_dom"/>
</dbReference>
<keyword evidence="5" id="KW-0812">Transmembrane</keyword>
<dbReference type="SMART" id="SM00283">
    <property type="entry name" value="MA"/>
    <property type="match status" value="1"/>
</dbReference>
<dbReference type="CDD" id="cd19411">
    <property type="entry name" value="MCP2201-like_sensor"/>
    <property type="match status" value="1"/>
</dbReference>
<gene>
    <name evidence="8" type="ORF">SAMN04489707_100288</name>
</gene>
<evidence type="ECO:0000256" key="4">
    <source>
        <dbReference type="PROSITE-ProRule" id="PRU00284"/>
    </source>
</evidence>
<evidence type="ECO:0000313" key="9">
    <source>
        <dbReference type="Proteomes" id="UP000183656"/>
    </source>
</evidence>
<keyword evidence="5" id="KW-0472">Membrane</keyword>
<protein>
    <submittedName>
        <fullName evidence="8">Methyl-accepting chemotaxis protein</fullName>
    </submittedName>
</protein>
<dbReference type="PROSITE" id="PS50111">
    <property type="entry name" value="CHEMOTAXIS_TRANSDUC_2"/>
    <property type="match status" value="1"/>
</dbReference>
<dbReference type="SUPFAM" id="SSF58104">
    <property type="entry name" value="Methyl-accepting chemotaxis protein (MCP) signaling domain"/>
    <property type="match status" value="1"/>
</dbReference>
<dbReference type="STRING" id="343013.SAMN04489707_100288"/>
<accession>A0A1I7FIN3</accession>
<evidence type="ECO:0000313" key="8">
    <source>
        <dbReference type="EMBL" id="SFU36030.1"/>
    </source>
</evidence>
<dbReference type="Pfam" id="PF00672">
    <property type="entry name" value="HAMP"/>
    <property type="match status" value="1"/>
</dbReference>
<dbReference type="InterPro" id="IPR003660">
    <property type="entry name" value="HAMP_dom"/>
</dbReference>
<dbReference type="FunFam" id="1.10.287.950:FF:000001">
    <property type="entry name" value="Methyl-accepting chemotaxis sensory transducer"/>
    <property type="match status" value="1"/>
</dbReference>
<dbReference type="CDD" id="cd11386">
    <property type="entry name" value="MCP_signal"/>
    <property type="match status" value="1"/>
</dbReference>
<keyword evidence="5" id="KW-1133">Transmembrane helix</keyword>
<evidence type="ECO:0000256" key="1">
    <source>
        <dbReference type="ARBA" id="ARBA00004370"/>
    </source>
</evidence>
<dbReference type="InterPro" id="IPR051310">
    <property type="entry name" value="MCP_chemotaxis"/>
</dbReference>
<dbReference type="AlphaFoldDB" id="A0A1I7FIN3"/>
<evidence type="ECO:0000256" key="2">
    <source>
        <dbReference type="ARBA" id="ARBA00022481"/>
    </source>
</evidence>
<feature type="domain" description="HAMP" evidence="7">
    <location>
        <begin position="220"/>
        <end position="272"/>
    </location>
</feature>
<dbReference type="InterPro" id="IPR047347">
    <property type="entry name" value="YvaQ-like_sensor"/>
</dbReference>
<reference evidence="8 9" key="1">
    <citation type="submission" date="2016-10" db="EMBL/GenBank/DDBJ databases">
        <authorList>
            <person name="de Groot N.N."/>
        </authorList>
    </citation>
    <scope>NUCLEOTIDE SEQUENCE [LARGE SCALE GENOMIC DNA]</scope>
    <source>
        <strain evidence="8 9">R-24608</strain>
    </source>
</reference>
<evidence type="ECO:0000256" key="3">
    <source>
        <dbReference type="ARBA" id="ARBA00029447"/>
    </source>
</evidence>
<dbReference type="Proteomes" id="UP000183656">
    <property type="component" value="Unassembled WGS sequence"/>
</dbReference>
<dbReference type="PRINTS" id="PR00260">
    <property type="entry name" value="CHEMTRNSDUCR"/>
</dbReference>
<dbReference type="GO" id="GO:0007165">
    <property type="term" value="P:signal transduction"/>
    <property type="evidence" value="ECO:0007669"/>
    <property type="project" value="UniProtKB-KW"/>
</dbReference>
<dbReference type="InterPro" id="IPR004090">
    <property type="entry name" value="Chemotax_Me-accpt_rcpt"/>
</dbReference>
<dbReference type="SMART" id="SM00304">
    <property type="entry name" value="HAMP"/>
    <property type="match status" value="1"/>
</dbReference>
<comment type="similarity">
    <text evidence="3">Belongs to the methyl-accepting chemotaxis (MCP) protein family.</text>
</comment>
<name>A0A1I7FIN3_9BURK</name>
<dbReference type="Pfam" id="PF00015">
    <property type="entry name" value="MCPsignal"/>
    <property type="match status" value="1"/>
</dbReference>
<dbReference type="InterPro" id="IPR024478">
    <property type="entry name" value="HlyB_4HB_MCP"/>
</dbReference>